<dbReference type="AlphaFoldDB" id="F8N6B2"/>
<accession>F8N6B2</accession>
<keyword evidence="3" id="KW-1185">Reference proteome</keyword>
<protein>
    <submittedName>
        <fullName evidence="2">Uncharacterized protein</fullName>
    </submittedName>
</protein>
<evidence type="ECO:0000313" key="3">
    <source>
        <dbReference type="Proteomes" id="UP000002772"/>
    </source>
</evidence>
<feature type="region of interest" description="Disordered" evidence="1">
    <location>
        <begin position="52"/>
        <end position="78"/>
    </location>
</feature>
<dbReference type="HOGENOM" id="CLU_2619083_0_0_10"/>
<name>F8N6B2_9BACT</name>
<dbReference type="Proteomes" id="UP000002772">
    <property type="component" value="Unassembled WGS sequence"/>
</dbReference>
<organism evidence="2 3">
    <name type="scientific">Hallella multisaccharivorax DSM 17128</name>
    <dbReference type="NCBI Taxonomy" id="688246"/>
    <lineage>
        <taxon>Bacteria</taxon>
        <taxon>Pseudomonadati</taxon>
        <taxon>Bacteroidota</taxon>
        <taxon>Bacteroidia</taxon>
        <taxon>Bacteroidales</taxon>
        <taxon>Prevotellaceae</taxon>
        <taxon>Hallella</taxon>
    </lineage>
</organism>
<dbReference type="EMBL" id="GL945017">
    <property type="protein sequence ID" value="EGN56193.1"/>
    <property type="molecule type" value="Genomic_DNA"/>
</dbReference>
<reference evidence="3" key="1">
    <citation type="journal article" date="2011" name="Stand. Genomic Sci.">
        <title>Non-contiguous finished genome sequence of the opportunistic oral pathogen Prevotella multisaccharivorax type strain (PPPA20).</title>
        <authorList>
            <person name="Pati A."/>
            <person name="Gronow S."/>
            <person name="Lu M."/>
            <person name="Lapidus A."/>
            <person name="Nolan M."/>
            <person name="Lucas S."/>
            <person name="Hammon N."/>
            <person name="Deshpande S."/>
            <person name="Cheng J.F."/>
            <person name="Tapia R."/>
            <person name="Han C."/>
            <person name="Goodwin L."/>
            <person name="Pitluck S."/>
            <person name="Liolios K."/>
            <person name="Pagani I."/>
            <person name="Mavromatis K."/>
            <person name="Mikhailova N."/>
            <person name="Huntemann M."/>
            <person name="Chen A."/>
            <person name="Palaniappan K."/>
            <person name="Land M."/>
            <person name="Hauser L."/>
            <person name="Detter J.C."/>
            <person name="Brambilla E.M."/>
            <person name="Rohde M."/>
            <person name="Goker M."/>
            <person name="Woyke T."/>
            <person name="Bristow J."/>
            <person name="Eisen J.A."/>
            <person name="Markowitz V."/>
            <person name="Hugenholtz P."/>
            <person name="Kyrpides N.C."/>
            <person name="Klenk H.P."/>
            <person name="Ivanova N."/>
        </authorList>
    </citation>
    <scope>NUCLEOTIDE SEQUENCE [LARGE SCALE GENOMIC DNA]</scope>
    <source>
        <strain evidence="3">DSM 17128</strain>
    </source>
</reference>
<proteinExistence type="predicted"/>
<sequence length="78" mass="7864">MNKEEFKMLESIKLSDDELLVITGGINENEQTYNCGLGRGLGCGRGCGGCTPASNPSGPSSPSAPSAPSTSSASSVLV</sequence>
<dbReference type="RefSeq" id="WP_007573175.1">
    <property type="nucleotide sequence ID" value="NZ_BPTS01000001.1"/>
</dbReference>
<evidence type="ECO:0000313" key="2">
    <source>
        <dbReference type="EMBL" id="EGN56193.1"/>
    </source>
</evidence>
<gene>
    <name evidence="2" type="ORF">Premu_0729</name>
</gene>
<evidence type="ECO:0000256" key="1">
    <source>
        <dbReference type="SAM" id="MobiDB-lite"/>
    </source>
</evidence>
<dbReference type="STRING" id="688246.Premu_0729"/>